<dbReference type="PANTHER" id="PTHR32061">
    <property type="entry name" value="NMDA RECEPTOR SYNAPTONUCLEAR SIGNALING AND NEURONAL MIGRATION FACTOR"/>
    <property type="match status" value="1"/>
</dbReference>
<dbReference type="EnsemblMetazoa" id="Aqu2.1.31793_001">
    <property type="protein sequence ID" value="Aqu2.1.31793_001"/>
    <property type="gene ID" value="Aqu2.1.31793"/>
</dbReference>
<evidence type="ECO:0000256" key="1">
    <source>
        <dbReference type="SAM" id="MobiDB-lite"/>
    </source>
</evidence>
<accession>A0A1X7UVJ2</accession>
<reference evidence="3" key="1">
    <citation type="journal article" date="2010" name="Nature">
        <title>The Amphimedon queenslandica genome and the evolution of animal complexity.</title>
        <authorList>
            <person name="Srivastava M."/>
            <person name="Simakov O."/>
            <person name="Chapman J."/>
            <person name="Fahey B."/>
            <person name="Gauthier M.E."/>
            <person name="Mitros T."/>
            <person name="Richards G.S."/>
            <person name="Conaco C."/>
            <person name="Dacre M."/>
            <person name="Hellsten U."/>
            <person name="Larroux C."/>
            <person name="Putnam N.H."/>
            <person name="Stanke M."/>
            <person name="Adamska M."/>
            <person name="Darling A."/>
            <person name="Degnan S.M."/>
            <person name="Oakley T.H."/>
            <person name="Plachetzki D.C."/>
            <person name="Zhai Y."/>
            <person name="Adamski M."/>
            <person name="Calcino A."/>
            <person name="Cummins S.F."/>
            <person name="Goodstein D.M."/>
            <person name="Harris C."/>
            <person name="Jackson D.J."/>
            <person name="Leys S.P."/>
            <person name="Shu S."/>
            <person name="Woodcroft B.J."/>
            <person name="Vervoort M."/>
            <person name="Kosik K.S."/>
            <person name="Manning G."/>
            <person name="Degnan B.M."/>
            <person name="Rokhsar D.S."/>
        </authorList>
    </citation>
    <scope>NUCLEOTIDE SEQUENCE [LARGE SCALE GENOMIC DNA]</scope>
</reference>
<dbReference type="EnsemblMetazoa" id="XM_011405657.2">
    <property type="protein sequence ID" value="XP_011403959.2"/>
    <property type="gene ID" value="LOC100636578"/>
</dbReference>
<dbReference type="InterPro" id="IPR033374">
    <property type="entry name" value="NSMF"/>
</dbReference>
<feature type="region of interest" description="Disordered" evidence="1">
    <location>
        <begin position="456"/>
        <end position="476"/>
    </location>
</feature>
<gene>
    <name evidence="2" type="primary">100636578</name>
</gene>
<feature type="compositionally biased region" description="Polar residues" evidence="1">
    <location>
        <begin position="184"/>
        <end position="195"/>
    </location>
</feature>
<evidence type="ECO:0000313" key="3">
    <source>
        <dbReference type="Proteomes" id="UP000007879"/>
    </source>
</evidence>
<evidence type="ECO:0000313" key="2">
    <source>
        <dbReference type="EnsemblMetazoa" id="Aqu2.1.31793_001"/>
    </source>
</evidence>
<dbReference type="Proteomes" id="UP000007879">
    <property type="component" value="Unassembled WGS sequence"/>
</dbReference>
<sequence length="749" mass="84325">MEETSDATTCCLVLDKSWLEEVPKITCKELQETAKLLPGLINTEKKEGEMTEEENRSSPLASSGSSTQLNPRPSLVSPDDDQGIELIADLSIRKKSMSKNKPPQGVPLVPYVFCAEVIPQHPCIVQQYPQHHGLVPDMSIKGISCFNKAPNPSGFSHSPNPLVSNRLAMPSSDRRSSIPKLPQITASPKPLTQPSRPHHYSDNPVRCSARLVSSNSHKKPEVPLPLQNVRQQHQKPLQDTSRAMHPSGMVHGAFPCRRKQITHPGYAKRNALPVDSTRPVVSYRATATPVHPEPHFYINPQPQVANPRGYAKRNALPVDSTPPVVSYRATATPVHPEPRSYINPQPQVANPPGYAKRNALPVDSTPPVVSYRATATPVHPEPRSYINPQPQVANPQPQVANPRPQVANPRPQVANPRPQVANPLKPTNVHVKAPFDYLQKTSRKILLRRPAKPTKEIEPVEEQSHALIEEESTPAEKEERIKKIVRRATFLHLNETDEKANYLVDFTHVNLDPRTREIINKFRGSVICKLDNLTDEIREDYEKFLDDMDAIHYYRRRQAEQVLKDYSPRSLLAISSAMPNIELLQAAIKPEVLTLVYDFKMDSYVSLYRKMKELLDDYMDGAKAKSIGFVCKGAPGYMYLLHGKPITPAKLLKDIDLLKFWKEIGSLTSKISIGNLSVVHLMESNVAGNPQGVELLSNFEAAMFTNRVKVVSPHELEPKGREMIQTYFFPEKFKMWKMKRNSILRLYPY</sequence>
<dbReference type="AlphaFoldDB" id="A0A1X7UVJ2"/>
<feature type="compositionally biased region" description="Low complexity" evidence="1">
    <location>
        <begin position="387"/>
        <end position="402"/>
    </location>
</feature>
<feature type="region of interest" description="Disordered" evidence="1">
    <location>
        <begin position="333"/>
        <end position="426"/>
    </location>
</feature>
<feature type="region of interest" description="Disordered" evidence="1">
    <location>
        <begin position="41"/>
        <end position="82"/>
    </location>
</feature>
<feature type="region of interest" description="Disordered" evidence="1">
    <location>
        <begin position="152"/>
        <end position="202"/>
    </location>
</feature>
<reference evidence="2" key="2">
    <citation type="submission" date="2017-05" db="UniProtKB">
        <authorList>
            <consortium name="EnsemblMetazoa"/>
        </authorList>
    </citation>
    <scope>IDENTIFICATION</scope>
</reference>
<feature type="compositionally biased region" description="Polar residues" evidence="1">
    <location>
        <begin position="57"/>
        <end position="71"/>
    </location>
</feature>
<organism evidence="2">
    <name type="scientific">Amphimedon queenslandica</name>
    <name type="common">Sponge</name>
    <dbReference type="NCBI Taxonomy" id="400682"/>
    <lineage>
        <taxon>Eukaryota</taxon>
        <taxon>Metazoa</taxon>
        <taxon>Porifera</taxon>
        <taxon>Demospongiae</taxon>
        <taxon>Heteroscleromorpha</taxon>
        <taxon>Haplosclerida</taxon>
        <taxon>Niphatidae</taxon>
        <taxon>Amphimedon</taxon>
    </lineage>
</organism>
<dbReference type="InParanoid" id="A0A1X7UVJ2"/>
<keyword evidence="3" id="KW-1185">Reference proteome</keyword>
<protein>
    <submittedName>
        <fullName evidence="2">Uncharacterized protein</fullName>
    </submittedName>
</protein>
<dbReference type="KEGG" id="aqu:100636578"/>
<feature type="compositionally biased region" description="Basic and acidic residues" evidence="1">
    <location>
        <begin position="43"/>
        <end position="56"/>
    </location>
</feature>
<proteinExistence type="predicted"/>
<feature type="compositionally biased region" description="Polar residues" evidence="1">
    <location>
        <begin position="153"/>
        <end position="163"/>
    </location>
</feature>
<dbReference type="OrthoDB" id="6161298at2759"/>
<dbReference type="eggNOG" id="ENOG502QRME">
    <property type="taxonomic scope" value="Eukaryota"/>
</dbReference>
<name>A0A1X7UVJ2_AMPQE</name>